<comment type="caution">
    <text evidence="2">The sequence shown here is derived from an EMBL/GenBank/DDBJ whole genome shotgun (WGS) entry which is preliminary data.</text>
</comment>
<name>A0AAN8BR97_9TELE</name>
<evidence type="ECO:0000313" key="2">
    <source>
        <dbReference type="EMBL" id="KAK5889722.1"/>
    </source>
</evidence>
<proteinExistence type="predicted"/>
<dbReference type="Proteomes" id="UP001335648">
    <property type="component" value="Unassembled WGS sequence"/>
</dbReference>
<feature type="compositionally biased region" description="Basic residues" evidence="1">
    <location>
        <begin position="28"/>
        <end position="37"/>
    </location>
</feature>
<feature type="compositionally biased region" description="Pro residues" evidence="1">
    <location>
        <begin position="84"/>
        <end position="97"/>
    </location>
</feature>
<keyword evidence="3" id="KW-1185">Reference proteome</keyword>
<dbReference type="EMBL" id="JAULUE010002057">
    <property type="protein sequence ID" value="KAK5889722.1"/>
    <property type="molecule type" value="Genomic_DNA"/>
</dbReference>
<protein>
    <submittedName>
        <fullName evidence="2">Uncharacterized protein</fullName>
    </submittedName>
</protein>
<feature type="compositionally biased region" description="Basic and acidic residues" evidence="1">
    <location>
        <begin position="38"/>
        <end position="48"/>
    </location>
</feature>
<evidence type="ECO:0000256" key="1">
    <source>
        <dbReference type="SAM" id="MobiDB-lite"/>
    </source>
</evidence>
<feature type="region of interest" description="Disordered" evidence="1">
    <location>
        <begin position="1"/>
        <end position="102"/>
    </location>
</feature>
<gene>
    <name evidence="2" type="ORF">CesoFtcFv8_015699</name>
</gene>
<feature type="compositionally biased region" description="Pro residues" evidence="1">
    <location>
        <begin position="65"/>
        <end position="76"/>
    </location>
</feature>
<sequence>MRPNSTKQFTCPHRSGTVESPHRTVPPPRRRPVRSHRSPIEETDHQPEPKSVGPGTPLALVHWPIPRPQEPLGPPRTRPHHRPPSPMPAPTRQPRSPPAADAGIVVPCAAPQRRSATPPSFLRRAIPLLTPYVTRASTAAAGPPFCATRHRSVQKLNTETTEAQSFPLVGTSPLWASPLSYPCL</sequence>
<organism evidence="2 3">
    <name type="scientific">Champsocephalus esox</name>
    <name type="common">pike icefish</name>
    <dbReference type="NCBI Taxonomy" id="159716"/>
    <lineage>
        <taxon>Eukaryota</taxon>
        <taxon>Metazoa</taxon>
        <taxon>Chordata</taxon>
        <taxon>Craniata</taxon>
        <taxon>Vertebrata</taxon>
        <taxon>Euteleostomi</taxon>
        <taxon>Actinopterygii</taxon>
        <taxon>Neopterygii</taxon>
        <taxon>Teleostei</taxon>
        <taxon>Neoteleostei</taxon>
        <taxon>Acanthomorphata</taxon>
        <taxon>Eupercaria</taxon>
        <taxon>Perciformes</taxon>
        <taxon>Notothenioidei</taxon>
        <taxon>Channichthyidae</taxon>
        <taxon>Champsocephalus</taxon>
    </lineage>
</organism>
<accession>A0AAN8BR97</accession>
<evidence type="ECO:0000313" key="3">
    <source>
        <dbReference type="Proteomes" id="UP001335648"/>
    </source>
</evidence>
<dbReference type="AlphaFoldDB" id="A0AAN8BR97"/>
<reference evidence="2 3" key="1">
    <citation type="journal article" date="2023" name="Mol. Biol. Evol.">
        <title>Genomics of Secondarily Temperate Adaptation in the Only Non-Antarctic Icefish.</title>
        <authorList>
            <person name="Rivera-Colon A.G."/>
            <person name="Rayamajhi N."/>
            <person name="Minhas B.F."/>
            <person name="Madrigal G."/>
            <person name="Bilyk K.T."/>
            <person name="Yoon V."/>
            <person name="Hune M."/>
            <person name="Gregory S."/>
            <person name="Cheng C.H.C."/>
            <person name="Catchen J.M."/>
        </authorList>
    </citation>
    <scope>NUCLEOTIDE SEQUENCE [LARGE SCALE GENOMIC DNA]</scope>
    <source>
        <strain evidence="2">JC2023a</strain>
    </source>
</reference>